<protein>
    <recommendedName>
        <fullName evidence="3">NACHT domain-containing protein</fullName>
    </recommendedName>
</protein>
<dbReference type="PANTHER" id="PTHR10039">
    <property type="entry name" value="AMELOGENIN"/>
    <property type="match status" value="1"/>
</dbReference>
<proteinExistence type="predicted"/>
<reference evidence="4" key="2">
    <citation type="journal article" date="2023" name="Science">
        <title>Genomic signatures of disease resistance in endangered staghorn corals.</title>
        <authorList>
            <person name="Vollmer S.V."/>
            <person name="Selwyn J.D."/>
            <person name="Despard B.A."/>
            <person name="Roesel C.L."/>
        </authorList>
    </citation>
    <scope>NUCLEOTIDE SEQUENCE</scope>
    <source>
        <strain evidence="4">K2</strain>
    </source>
</reference>
<dbReference type="EMBL" id="JARQWQ010000110">
    <property type="protein sequence ID" value="KAK2550511.1"/>
    <property type="molecule type" value="Genomic_DNA"/>
</dbReference>
<dbReference type="SUPFAM" id="SSF52540">
    <property type="entry name" value="P-loop containing nucleoside triphosphate hydrolases"/>
    <property type="match status" value="1"/>
</dbReference>
<evidence type="ECO:0000313" key="4">
    <source>
        <dbReference type="EMBL" id="KAK2550511.1"/>
    </source>
</evidence>
<dbReference type="InterPro" id="IPR056884">
    <property type="entry name" value="NPHP3-like_N"/>
</dbReference>
<evidence type="ECO:0000313" key="5">
    <source>
        <dbReference type="Proteomes" id="UP001249851"/>
    </source>
</evidence>
<accession>A0AAD9PWT8</accession>
<gene>
    <name evidence="4" type="ORF">P5673_028881</name>
</gene>
<evidence type="ECO:0000256" key="1">
    <source>
        <dbReference type="ARBA" id="ARBA00022737"/>
    </source>
</evidence>
<feature type="domain" description="NACHT" evidence="3">
    <location>
        <begin position="411"/>
        <end position="558"/>
    </location>
</feature>
<dbReference type="InterPro" id="IPR015943">
    <property type="entry name" value="WD40/YVTN_repeat-like_dom_sf"/>
</dbReference>
<dbReference type="AlphaFoldDB" id="A0AAD9PWT8"/>
<dbReference type="Pfam" id="PF24883">
    <property type="entry name" value="NPHP3_N"/>
    <property type="match status" value="1"/>
</dbReference>
<reference evidence="4" key="1">
    <citation type="journal article" date="2023" name="G3 (Bethesda)">
        <title>Whole genome assembly and annotation of the endangered Caribbean coral Acropora cervicornis.</title>
        <authorList>
            <person name="Selwyn J.D."/>
            <person name="Vollmer S.V."/>
        </authorList>
    </citation>
    <scope>NUCLEOTIDE SEQUENCE</scope>
    <source>
        <strain evidence="4">K2</strain>
    </source>
</reference>
<keyword evidence="2" id="KW-0175">Coiled coil</keyword>
<dbReference type="InterPro" id="IPR007111">
    <property type="entry name" value="NACHT_NTPase"/>
</dbReference>
<organism evidence="4 5">
    <name type="scientific">Acropora cervicornis</name>
    <name type="common">Staghorn coral</name>
    <dbReference type="NCBI Taxonomy" id="6130"/>
    <lineage>
        <taxon>Eukaryota</taxon>
        <taxon>Metazoa</taxon>
        <taxon>Cnidaria</taxon>
        <taxon>Anthozoa</taxon>
        <taxon>Hexacorallia</taxon>
        <taxon>Scleractinia</taxon>
        <taxon>Astrocoeniina</taxon>
        <taxon>Acroporidae</taxon>
        <taxon>Acropora</taxon>
    </lineage>
</organism>
<comment type="caution">
    <text evidence="4">The sequence shown here is derived from an EMBL/GenBank/DDBJ whole genome shotgun (WGS) entry which is preliminary data.</text>
</comment>
<dbReference type="InterPro" id="IPR027417">
    <property type="entry name" value="P-loop_NTPase"/>
</dbReference>
<evidence type="ECO:0000256" key="2">
    <source>
        <dbReference type="SAM" id="Coils"/>
    </source>
</evidence>
<name>A0AAD9PWT8_ACRCE</name>
<dbReference type="SUPFAM" id="SSF51004">
    <property type="entry name" value="C-terminal (heme d1) domain of cytochrome cd1-nitrite reductase"/>
    <property type="match status" value="1"/>
</dbReference>
<evidence type="ECO:0000259" key="3">
    <source>
        <dbReference type="PROSITE" id="PS50837"/>
    </source>
</evidence>
<dbReference type="PROSITE" id="PS50837">
    <property type="entry name" value="NACHT"/>
    <property type="match status" value="1"/>
</dbReference>
<dbReference type="PANTHER" id="PTHR10039:SF5">
    <property type="entry name" value="NACHT DOMAIN-CONTAINING PROTEIN"/>
    <property type="match status" value="1"/>
</dbReference>
<dbReference type="Proteomes" id="UP001249851">
    <property type="component" value="Unassembled WGS sequence"/>
</dbReference>
<feature type="coiled-coil region" evidence="2">
    <location>
        <begin position="308"/>
        <end position="360"/>
    </location>
</feature>
<keyword evidence="5" id="KW-1185">Reference proteome</keyword>
<dbReference type="Gene3D" id="3.40.50.300">
    <property type="entry name" value="P-loop containing nucleotide triphosphate hydrolases"/>
    <property type="match status" value="1"/>
</dbReference>
<keyword evidence="1" id="KW-0677">Repeat</keyword>
<sequence length="1085" mass="123418">MEESYVETVNSSTVVIFHCTLPSELSREIPSLCHPGIPGKFPRQQQGQRSGWGLSSDEISSLDKLEWGFAERSVLMRAVYHIKCPVNNDVSANALSSGSQKIKVISGGERYRKIAIKSNKSTFVWAGYESEVKKDYEHVKRSKGIDSQSKSGRLMKRPFDLKYQNINGNDKLPKGHAFDYRVTSHVDFAKLYLESYMAKFNAFDEHCDASAVLNLLGRVPVFSPSVQKAASDVRQARNSWAHCAFGEWDDAKFNQCFKDMEQLVKVLALPSADEAHLVNELNDWKKKGTLLCLSSPDPALLQFVKQHVNSMERNLDKMTFDLEQERQTVKESLHDVSRRIEKLEEGFSSLEHRVTKLEGSQTSALHLETANTEISSFESDIEYFAKYYDADTRRWLFSDFDRWFSDPGDSRAYILLGDAGVGKTVIAAALAKRTQADARLGACYFCRHNDNTRNNPRSLIGTVAYQLCKYNKEYRTNVGGESRVTTILANSSLRFNELFTKLLHEPLGKCNTCSQRKLVIIDALDETNYESREDFLELLKERFPLLPKWLVFFITSRPEDTVQFYLKSYNPCIKICAGNGQDDDYYLQHEADIRRFLEKKVNFSELPYPIEDVVAKSNGLFLYAYYISQVLSDRTSAIKGVNLADHFPGDIESFFLRNFNRVFDKLSEAGLYWKLFGCVIAAPAPLPLSFISFILENENSNLDVQTVIDAVSQFAVVRTSDNTFLFLHNLIPSWLTNQEKASRKLVIDRRKASGYFKEIIHTFLPCALSDQPEGGLSIDGDVRNYLLHVGVRFLCCNYDNRDTMTTVFSCLTSFHFLRKRVNTDRLEIFSVVSDYKLCLQCQSLADAEKVILQEIYTALEKNIYVLVESPHLLRSCLRCTSEATRRKLAISSDTLKVSKSLDWLPYVTPTFSCKESVFALSPNKKLLAAGNRLNGIVRVYDARSLKEVLGPVERQMKTDYVAFSPDGKFLLFGMDGVGLSVERGGVEKIPLSYGVQQVAEERRHPDACCFGRALILWAEQELRRVIQDCQQFFPCRAGFPIAGAHNRFLLRKVRCLLEVAECYLHLGGIVFAVDFSLYYLQVLFL</sequence>
<dbReference type="InterPro" id="IPR011048">
    <property type="entry name" value="Haem_d1_sf"/>
</dbReference>
<dbReference type="Gene3D" id="2.130.10.10">
    <property type="entry name" value="YVTN repeat-like/Quinoprotein amine dehydrogenase"/>
    <property type="match status" value="1"/>
</dbReference>